<keyword evidence="1" id="KW-0472">Membrane</keyword>
<keyword evidence="4" id="KW-1185">Reference proteome</keyword>
<evidence type="ECO:0000313" key="3">
    <source>
        <dbReference type="EMBL" id="PAV22949.1"/>
    </source>
</evidence>
<keyword evidence="1" id="KW-1133">Transmembrane helix</keyword>
<feature type="domain" description="DUF6533" evidence="2">
    <location>
        <begin position="21"/>
        <end position="66"/>
    </location>
</feature>
<sequence>MSHMGPLLLSSVVLTVTINKYMQLAISSLLVYDVFTLDKEVQYLWKIPWHNAKNFIILINRYVGIVGAFSFLQFVSEHTRGDFLWIKDSANYINQSIIDYILMTRVIVIWRNEQHLDLLLKFFISAKLLTKLAIFIWLDLIQHPGINPETGLNCAVPVTNIQRLNTLGVVDWGITYHVEATPLFLCDSFTQWNCKYKTLGNPAFLSIISSRLFFELKDTGEQKHIPASLANISIPNSDHRMEDISGYMNPGLMKRQITLTSKKIDDCLESTLICSTTLVYDALINIEKEVSYIWATTNRNYQHVLILIIRYIGIIGSVSALLYQSKSATQNLCKPVVYFVLVRDISIYITTTATNWILANHVSALWNHGIILSITLKLLVILAAMVKLVILAIFESVNKPVTQSLSQDFVVCVSDLNLVVLGKISCIISLITGTLLFALAFLGIIAFWNPSELGRRGKGIIKALIKCHFIYYMLILFNSVINIASYMLIGGSAAPELQATLSVLGNPSFLSVFGVHLFYDLQESSTKNLTENLDLDELDSQDHAPEQSQY</sequence>
<evidence type="ECO:0000313" key="4">
    <source>
        <dbReference type="Proteomes" id="UP000217199"/>
    </source>
</evidence>
<accession>A0A286UTP8</accession>
<dbReference type="Pfam" id="PF20151">
    <property type="entry name" value="DUF6533"/>
    <property type="match status" value="1"/>
</dbReference>
<comment type="caution">
    <text evidence="3">The sequence shown here is derived from an EMBL/GenBank/DDBJ whole genome shotgun (WGS) entry which is preliminary data.</text>
</comment>
<organism evidence="3 4">
    <name type="scientific">Pyrrhoderma noxium</name>
    <dbReference type="NCBI Taxonomy" id="2282107"/>
    <lineage>
        <taxon>Eukaryota</taxon>
        <taxon>Fungi</taxon>
        <taxon>Dikarya</taxon>
        <taxon>Basidiomycota</taxon>
        <taxon>Agaricomycotina</taxon>
        <taxon>Agaricomycetes</taxon>
        <taxon>Hymenochaetales</taxon>
        <taxon>Hymenochaetaceae</taxon>
        <taxon>Pyrrhoderma</taxon>
    </lineage>
</organism>
<feature type="transmembrane region" description="Helical" evidence="1">
    <location>
        <begin position="501"/>
        <end position="519"/>
    </location>
</feature>
<feature type="transmembrane region" description="Helical" evidence="1">
    <location>
        <begin position="427"/>
        <end position="448"/>
    </location>
</feature>
<evidence type="ECO:0000256" key="1">
    <source>
        <dbReference type="SAM" id="Phobius"/>
    </source>
</evidence>
<evidence type="ECO:0000259" key="2">
    <source>
        <dbReference type="Pfam" id="PF20151"/>
    </source>
</evidence>
<dbReference type="InParanoid" id="A0A286UTP8"/>
<protein>
    <recommendedName>
        <fullName evidence="2">DUF6533 domain-containing protein</fullName>
    </recommendedName>
</protein>
<keyword evidence="1" id="KW-0812">Transmembrane</keyword>
<dbReference type="EMBL" id="NBII01000001">
    <property type="protein sequence ID" value="PAV22949.1"/>
    <property type="molecule type" value="Genomic_DNA"/>
</dbReference>
<proteinExistence type="predicted"/>
<feature type="transmembrane region" description="Helical" evidence="1">
    <location>
        <begin position="304"/>
        <end position="324"/>
    </location>
</feature>
<dbReference type="AlphaFoldDB" id="A0A286UTP8"/>
<feature type="transmembrane region" description="Helical" evidence="1">
    <location>
        <begin position="370"/>
        <end position="394"/>
    </location>
</feature>
<dbReference type="InterPro" id="IPR045340">
    <property type="entry name" value="DUF6533"/>
</dbReference>
<dbReference type="Proteomes" id="UP000217199">
    <property type="component" value="Unassembled WGS sequence"/>
</dbReference>
<reference evidence="3 4" key="1">
    <citation type="journal article" date="2017" name="Mol. Ecol.">
        <title>Comparative and population genomic landscape of Phellinus noxius: A hypervariable fungus causing root rot in trees.</title>
        <authorList>
            <person name="Chung C.L."/>
            <person name="Lee T.J."/>
            <person name="Akiba M."/>
            <person name="Lee H.H."/>
            <person name="Kuo T.H."/>
            <person name="Liu D."/>
            <person name="Ke H.M."/>
            <person name="Yokoi T."/>
            <person name="Roa M.B."/>
            <person name="Lu M.J."/>
            <person name="Chang Y.Y."/>
            <person name="Ann P.J."/>
            <person name="Tsai J.N."/>
            <person name="Chen C.Y."/>
            <person name="Tzean S.S."/>
            <person name="Ota Y."/>
            <person name="Hattori T."/>
            <person name="Sahashi N."/>
            <person name="Liou R.F."/>
            <person name="Kikuchi T."/>
            <person name="Tsai I.J."/>
        </authorList>
    </citation>
    <scope>NUCLEOTIDE SEQUENCE [LARGE SCALE GENOMIC DNA]</scope>
    <source>
        <strain evidence="3 4">FFPRI411160</strain>
    </source>
</reference>
<gene>
    <name evidence="3" type="ORF">PNOK_0001600</name>
</gene>
<feature type="transmembrane region" description="Helical" evidence="1">
    <location>
        <begin position="469"/>
        <end position="489"/>
    </location>
</feature>
<feature type="transmembrane region" description="Helical" evidence="1">
    <location>
        <begin position="336"/>
        <end position="358"/>
    </location>
</feature>
<name>A0A286UTP8_9AGAM</name>